<proteinExistence type="predicted"/>
<gene>
    <name evidence="2" type="ORF">CQ13_26445</name>
</gene>
<accession>A0A0R3N377</accession>
<feature type="chain" id="PRO_5006445000" description="Lysozyme inhibitor" evidence="1">
    <location>
        <begin position="23"/>
        <end position="127"/>
    </location>
</feature>
<organism evidence="2 3">
    <name type="scientific">Bradyrhizobium retamae</name>
    <dbReference type="NCBI Taxonomy" id="1300035"/>
    <lineage>
        <taxon>Bacteria</taxon>
        <taxon>Pseudomonadati</taxon>
        <taxon>Pseudomonadota</taxon>
        <taxon>Alphaproteobacteria</taxon>
        <taxon>Hyphomicrobiales</taxon>
        <taxon>Nitrobacteraceae</taxon>
        <taxon>Bradyrhizobium</taxon>
    </lineage>
</organism>
<feature type="signal peptide" evidence="1">
    <location>
        <begin position="1"/>
        <end position="22"/>
    </location>
</feature>
<evidence type="ECO:0008006" key="4">
    <source>
        <dbReference type="Google" id="ProtNLM"/>
    </source>
</evidence>
<comment type="caution">
    <text evidence="2">The sequence shown here is derived from an EMBL/GenBank/DDBJ whole genome shotgun (WGS) entry which is preliminary data.</text>
</comment>
<dbReference type="RefSeq" id="WP_057844434.1">
    <property type="nucleotide sequence ID" value="NZ_LLYA01000157.1"/>
</dbReference>
<sequence length="127" mass="13978">MIEKARAISLLMLLLEATPANAEQFTVRCANQGYYHVTFDTDSGRVVFESVAGLALKGRIETAAAGDIVFRLLKSGTKDFEVVLAVSRDRITWVAIPGDSARQGTTDKCNQVGLRPILSEWDLIFPY</sequence>
<dbReference type="EMBL" id="LLYA01000157">
    <property type="protein sequence ID" value="KRR23926.1"/>
    <property type="molecule type" value="Genomic_DNA"/>
</dbReference>
<evidence type="ECO:0000256" key="1">
    <source>
        <dbReference type="SAM" id="SignalP"/>
    </source>
</evidence>
<dbReference type="Proteomes" id="UP000052023">
    <property type="component" value="Unassembled WGS sequence"/>
</dbReference>
<dbReference type="AlphaFoldDB" id="A0A0R3N377"/>
<keyword evidence="3" id="KW-1185">Reference proteome</keyword>
<evidence type="ECO:0000313" key="3">
    <source>
        <dbReference type="Proteomes" id="UP000052023"/>
    </source>
</evidence>
<protein>
    <recommendedName>
        <fullName evidence="4">Lysozyme inhibitor</fullName>
    </recommendedName>
</protein>
<name>A0A0R3N377_9BRAD</name>
<keyword evidence="1" id="KW-0732">Signal</keyword>
<evidence type="ECO:0000313" key="2">
    <source>
        <dbReference type="EMBL" id="KRR23926.1"/>
    </source>
</evidence>
<reference evidence="2 3" key="1">
    <citation type="submission" date="2014-03" db="EMBL/GenBank/DDBJ databases">
        <title>Bradyrhizobium valentinum sp. nov., isolated from effective nodules of Lupinus mariae-josephae, a lupine endemic of basic-lime soils in Eastern Spain.</title>
        <authorList>
            <person name="Duran D."/>
            <person name="Rey L."/>
            <person name="Navarro A."/>
            <person name="Busquets A."/>
            <person name="Imperial J."/>
            <person name="Ruiz-Argueso T."/>
        </authorList>
    </citation>
    <scope>NUCLEOTIDE SEQUENCE [LARGE SCALE GENOMIC DNA]</scope>
    <source>
        <strain evidence="2 3">Ro19</strain>
    </source>
</reference>